<dbReference type="AlphaFoldDB" id="A0A0V1MT98"/>
<evidence type="ECO:0000313" key="1">
    <source>
        <dbReference type="EMBL" id="KRZ75037.1"/>
    </source>
</evidence>
<proteinExistence type="predicted"/>
<comment type="caution">
    <text evidence="1">The sequence shown here is derived from an EMBL/GenBank/DDBJ whole genome shotgun (WGS) entry which is preliminary data.</text>
</comment>
<accession>A0A0V1MT98</accession>
<evidence type="ECO:0000313" key="2">
    <source>
        <dbReference type="Proteomes" id="UP000054843"/>
    </source>
</evidence>
<keyword evidence="2" id="KW-1185">Reference proteome</keyword>
<dbReference type="Proteomes" id="UP000054843">
    <property type="component" value="Unassembled WGS sequence"/>
</dbReference>
<name>A0A0V1MT98_9BILA</name>
<protein>
    <submittedName>
        <fullName evidence="1">Uncharacterized protein</fullName>
    </submittedName>
</protein>
<dbReference type="EMBL" id="JYDO01000043">
    <property type="protein sequence ID" value="KRZ75037.1"/>
    <property type="molecule type" value="Genomic_DNA"/>
</dbReference>
<reference evidence="1 2" key="1">
    <citation type="submission" date="2015-01" db="EMBL/GenBank/DDBJ databases">
        <title>Evolution of Trichinella species and genotypes.</title>
        <authorList>
            <person name="Korhonen P.K."/>
            <person name="Edoardo P."/>
            <person name="Giuseppe L.R."/>
            <person name="Gasser R.B."/>
        </authorList>
    </citation>
    <scope>NUCLEOTIDE SEQUENCE [LARGE SCALE GENOMIC DNA]</scope>
    <source>
        <strain evidence="1">ISS1980</strain>
    </source>
</reference>
<organism evidence="1 2">
    <name type="scientific">Trichinella papuae</name>
    <dbReference type="NCBI Taxonomy" id="268474"/>
    <lineage>
        <taxon>Eukaryota</taxon>
        <taxon>Metazoa</taxon>
        <taxon>Ecdysozoa</taxon>
        <taxon>Nematoda</taxon>
        <taxon>Enoplea</taxon>
        <taxon>Dorylaimia</taxon>
        <taxon>Trichinellida</taxon>
        <taxon>Trichinellidae</taxon>
        <taxon>Trichinella</taxon>
    </lineage>
</organism>
<gene>
    <name evidence="1" type="ORF">T10_11284</name>
</gene>
<sequence length="112" mass="13012">MKDLLVCLAPCLQLKNFCRCPVSFYSTSHPVSVQKTVKQKQSVCSEGWKSQIVETEPDFPPRAGVSKWSISTPWGRWDYQRARQMLRGRWTPGSNMNFEIPSEEFISWRTIL</sequence>